<keyword evidence="3" id="KW-1185">Reference proteome</keyword>
<evidence type="ECO:0000313" key="2">
    <source>
        <dbReference type="EMBL" id="MCG2577029.1"/>
    </source>
</evidence>
<dbReference type="RefSeq" id="WP_275709564.1">
    <property type="nucleotide sequence ID" value="NZ_JAKLTN010000001.1"/>
</dbReference>
<feature type="compositionally biased region" description="Polar residues" evidence="1">
    <location>
        <begin position="49"/>
        <end position="62"/>
    </location>
</feature>
<sequence length="62" mass="6619">MPIIFYLLLKAHLPGEHATNPLAHSGGRMALLLLLAGMSLPRRRVAPSTRPNAPTGSSSRGF</sequence>
<organism evidence="2 3">
    <name type="scientific">Dechloromonas hankyongensis</name>
    <dbReference type="NCBI Taxonomy" id="2908002"/>
    <lineage>
        <taxon>Bacteria</taxon>
        <taxon>Pseudomonadati</taxon>
        <taxon>Pseudomonadota</taxon>
        <taxon>Betaproteobacteria</taxon>
        <taxon>Rhodocyclales</taxon>
        <taxon>Azonexaceae</taxon>
        <taxon>Dechloromonas</taxon>
    </lineage>
</organism>
<dbReference type="EMBL" id="JAKLTN010000001">
    <property type="protein sequence ID" value="MCG2577029.1"/>
    <property type="molecule type" value="Genomic_DNA"/>
</dbReference>
<proteinExistence type="predicted"/>
<feature type="region of interest" description="Disordered" evidence="1">
    <location>
        <begin position="43"/>
        <end position="62"/>
    </location>
</feature>
<evidence type="ECO:0000313" key="3">
    <source>
        <dbReference type="Proteomes" id="UP001165384"/>
    </source>
</evidence>
<dbReference type="Proteomes" id="UP001165384">
    <property type="component" value="Unassembled WGS sequence"/>
</dbReference>
<gene>
    <name evidence="2" type="ORF">LZ012_08470</name>
</gene>
<reference evidence="2" key="1">
    <citation type="submission" date="2022-01" db="EMBL/GenBank/DDBJ databases">
        <authorList>
            <person name="Jo J.-H."/>
            <person name="Im W.-T."/>
        </authorList>
    </citation>
    <scope>NUCLEOTIDE SEQUENCE</scope>
    <source>
        <strain evidence="2">XY25</strain>
    </source>
</reference>
<name>A0ABS9K1R8_9RHOO</name>
<protein>
    <submittedName>
        <fullName evidence="2">Uncharacterized protein</fullName>
    </submittedName>
</protein>
<evidence type="ECO:0000256" key="1">
    <source>
        <dbReference type="SAM" id="MobiDB-lite"/>
    </source>
</evidence>
<accession>A0ABS9K1R8</accession>
<comment type="caution">
    <text evidence="2">The sequence shown here is derived from an EMBL/GenBank/DDBJ whole genome shotgun (WGS) entry which is preliminary data.</text>
</comment>